<evidence type="ECO:0000313" key="2">
    <source>
        <dbReference type="Proteomes" id="UP001189429"/>
    </source>
</evidence>
<reference evidence="1" key="1">
    <citation type="submission" date="2023-10" db="EMBL/GenBank/DDBJ databases">
        <authorList>
            <person name="Chen Y."/>
            <person name="Shah S."/>
            <person name="Dougan E. K."/>
            <person name="Thang M."/>
            <person name="Chan C."/>
        </authorList>
    </citation>
    <scope>NUCLEOTIDE SEQUENCE [LARGE SCALE GENOMIC DNA]</scope>
</reference>
<evidence type="ECO:0000313" key="1">
    <source>
        <dbReference type="EMBL" id="CAK0795771.1"/>
    </source>
</evidence>
<keyword evidence="2" id="KW-1185">Reference proteome</keyword>
<organism evidence="1 2">
    <name type="scientific">Prorocentrum cordatum</name>
    <dbReference type="NCBI Taxonomy" id="2364126"/>
    <lineage>
        <taxon>Eukaryota</taxon>
        <taxon>Sar</taxon>
        <taxon>Alveolata</taxon>
        <taxon>Dinophyceae</taxon>
        <taxon>Prorocentrales</taxon>
        <taxon>Prorocentraceae</taxon>
        <taxon>Prorocentrum</taxon>
    </lineage>
</organism>
<accession>A0ABN9PYS1</accession>
<proteinExistence type="predicted"/>
<sequence length="240" mass="26002">MLEGGASVISDANDANDAMTSLPGEISEIGNQLVGSSEGVTAHGPLVDALRNGTFNAWLQNESNREKLKRLLKKPNNLHDGNFCEDDEEEHATLCYKKCSLITNGEYPFRGTAFSCCRATPCTLFNSHFIMSMCSGYDIAGERANNACPHARGACYADEEMRLNTCYKKCVLLTGGTHAFRTAAETCCKYEGSMQCLTHPNSSVTSPLYAVGGGEFEKINRSNMTVNMPHPPVAIEAEAP</sequence>
<evidence type="ECO:0008006" key="3">
    <source>
        <dbReference type="Google" id="ProtNLM"/>
    </source>
</evidence>
<dbReference type="Proteomes" id="UP001189429">
    <property type="component" value="Unassembled WGS sequence"/>
</dbReference>
<protein>
    <recommendedName>
        <fullName evidence="3">Subtilisin</fullName>
    </recommendedName>
</protein>
<dbReference type="EMBL" id="CAUYUJ010001403">
    <property type="protein sequence ID" value="CAK0795771.1"/>
    <property type="molecule type" value="Genomic_DNA"/>
</dbReference>
<gene>
    <name evidence="1" type="ORF">PCOR1329_LOCUS5328</name>
</gene>
<name>A0ABN9PYS1_9DINO</name>
<comment type="caution">
    <text evidence="1">The sequence shown here is derived from an EMBL/GenBank/DDBJ whole genome shotgun (WGS) entry which is preliminary data.</text>
</comment>